<dbReference type="STRING" id="1754190.A0A1Y2FKT9"/>
<evidence type="ECO:0000256" key="1">
    <source>
        <dbReference type="ARBA" id="ARBA00007583"/>
    </source>
</evidence>
<feature type="domain" description="Stealth protein CR1 conserved region 1" evidence="4">
    <location>
        <begin position="22"/>
        <end position="46"/>
    </location>
</feature>
<dbReference type="Proteomes" id="UP000193920">
    <property type="component" value="Unassembled WGS sequence"/>
</dbReference>
<keyword evidence="2" id="KW-0808">Transferase</keyword>
<reference evidence="5 6" key="1">
    <citation type="submission" date="2016-08" db="EMBL/GenBank/DDBJ databases">
        <title>A Parts List for Fungal Cellulosomes Revealed by Comparative Genomics.</title>
        <authorList>
            <consortium name="DOE Joint Genome Institute"/>
            <person name="Haitjema C.H."/>
            <person name="Gilmore S.P."/>
            <person name="Henske J.K."/>
            <person name="Solomon K.V."/>
            <person name="De Groot R."/>
            <person name="Kuo A."/>
            <person name="Mondo S.J."/>
            <person name="Salamov A.A."/>
            <person name="Labutti K."/>
            <person name="Zhao Z."/>
            <person name="Chiniquy J."/>
            <person name="Barry K."/>
            <person name="Brewer H.M."/>
            <person name="Purvine S.O."/>
            <person name="Wright A.T."/>
            <person name="Boxma B."/>
            <person name="Van Alen T."/>
            <person name="Hackstein J.H."/>
            <person name="Baker S.E."/>
            <person name="Grigoriev I.V."/>
            <person name="O'Malley M.A."/>
        </authorList>
    </citation>
    <scope>NUCLEOTIDE SEQUENCE [LARGE SCALE GENOMIC DNA]</scope>
    <source>
        <strain evidence="5 6">G1</strain>
    </source>
</reference>
<keyword evidence="6" id="KW-1185">Reference proteome</keyword>
<evidence type="ECO:0008006" key="7">
    <source>
        <dbReference type="Google" id="ProtNLM"/>
    </source>
</evidence>
<organism evidence="5 6">
    <name type="scientific">Neocallimastix californiae</name>
    <dbReference type="NCBI Taxonomy" id="1754190"/>
    <lineage>
        <taxon>Eukaryota</taxon>
        <taxon>Fungi</taxon>
        <taxon>Fungi incertae sedis</taxon>
        <taxon>Chytridiomycota</taxon>
        <taxon>Chytridiomycota incertae sedis</taxon>
        <taxon>Neocallimastigomycetes</taxon>
        <taxon>Neocallimastigales</taxon>
        <taxon>Neocallimastigaceae</taxon>
        <taxon>Neocallimastix</taxon>
    </lineage>
</organism>
<evidence type="ECO:0000313" key="6">
    <source>
        <dbReference type="Proteomes" id="UP000193920"/>
    </source>
</evidence>
<comment type="similarity">
    <text evidence="1">Belongs to the stealth family.</text>
</comment>
<feature type="domain" description="Stealth protein CR2 conserved region 2" evidence="3">
    <location>
        <begin position="487"/>
        <end position="594"/>
    </location>
</feature>
<dbReference type="OrthoDB" id="2126793at2759"/>
<dbReference type="Pfam" id="PF17101">
    <property type="entry name" value="Stealth_CR1"/>
    <property type="match status" value="1"/>
</dbReference>
<dbReference type="PANTHER" id="PTHR24045">
    <property type="match status" value="1"/>
</dbReference>
<dbReference type="GO" id="GO:0005794">
    <property type="term" value="C:Golgi apparatus"/>
    <property type="evidence" value="ECO:0007669"/>
    <property type="project" value="TreeGrafter"/>
</dbReference>
<dbReference type="AlphaFoldDB" id="A0A1Y2FKT9"/>
<evidence type="ECO:0000259" key="4">
    <source>
        <dbReference type="Pfam" id="PF17101"/>
    </source>
</evidence>
<proteinExistence type="inferred from homology"/>
<dbReference type="InterPro" id="IPR031358">
    <property type="entry name" value="Stealth_CR1"/>
</dbReference>
<name>A0A1Y2FKT9_9FUNG</name>
<gene>
    <name evidence="5" type="ORF">LY90DRAFT_499320</name>
</gene>
<feature type="domain" description="Stealth protein CR2 conserved region 2" evidence="3">
    <location>
        <begin position="55"/>
        <end position="156"/>
    </location>
</feature>
<dbReference type="Pfam" id="PF11380">
    <property type="entry name" value="Stealth_CR2"/>
    <property type="match status" value="2"/>
</dbReference>
<sequence>MDYIKNYKGGELEPEWDWVKNISVVYTWVDGNDADYLDLKSKYNGGFRKFDSGDRSADELRYSIRSLVKYMPWHNGTIYIVTNKQVPKWLDTTNPRVKMVFDEDLLPKHMAPLYDSNAIELYFDRIPGITEYFFYLNDDFFLNNYIHPCFYFSRDGFYPKVYRTYKVKLNKETIDEYIKKNNKKKRFEAFKYNTREITRQYFDPKYEYHYYLHSVHVLYRDLMEPFRQLFKEEIKTITSDKFRSFYEIHSHYLYQNYLYYATKHDQFPLKLSGEGKASLFEGSPLPNRPDRTVKKYSCIMESYKISKSLARFFSVTNNYNDNIKKFEKIKSDENLLVYNLNNEYTKDIMLFQLLDYMMNRYPDPSPFEKKEYVDLELSIKPLFDKINDIFDIFKYNLTEKFQDDDTNKFSDVLTDYKLSMLNKYIENRSALSEPRSEISKRETEEIKFINSYKGEDLKKDWKWVSNISLVYIYDGNSEDQDRSTTITESEKLKYSIRSVEKNLSWFKGTIFIVTRTEIPKDDKDLQWVNRSNSRIKIVSQNEIIPSQLQDSNNKNMVHMFLDKIPGISERFIYLKNNHYFIHNTHPRFFFSTEFYPKYNFGEPLDSTTVKNLNLKDKPFLESNEIIQKYFGKTYFKSYRYFLDAPCPLYRDLYEPARQLYKEEINQSSSNEDILPLYLVTNYNIYGTVQPYFPEYVTGYGMVREAETPKLNPKRTIDFYGFDITSKFIAKSTLISELTFTKEHKKNLNIIRKIKDIKKERFFSIKFIDENNYSDKIKNQYENLMNDIYSEKSSFENN</sequence>
<accession>A0A1Y2FKT9</accession>
<evidence type="ECO:0000259" key="3">
    <source>
        <dbReference type="Pfam" id="PF11380"/>
    </source>
</evidence>
<evidence type="ECO:0000313" key="5">
    <source>
        <dbReference type="EMBL" id="ORY84602.1"/>
    </source>
</evidence>
<protein>
    <recommendedName>
        <fullName evidence="7">Stealth protein CR2 conserved region 2 domain-containing protein</fullName>
    </recommendedName>
</protein>
<dbReference type="EMBL" id="MCOG01000005">
    <property type="protein sequence ID" value="ORY84602.1"/>
    <property type="molecule type" value="Genomic_DNA"/>
</dbReference>
<dbReference type="InterPro" id="IPR021520">
    <property type="entry name" value="Stealth_CR2"/>
</dbReference>
<dbReference type="PANTHER" id="PTHR24045:SF0">
    <property type="entry name" value="N-ACETYLGLUCOSAMINE-1-PHOSPHOTRANSFERASE SUBUNITS ALPHA_BETA"/>
    <property type="match status" value="1"/>
</dbReference>
<evidence type="ECO:0000256" key="2">
    <source>
        <dbReference type="ARBA" id="ARBA00022679"/>
    </source>
</evidence>
<dbReference type="InterPro" id="IPR047141">
    <property type="entry name" value="Stealth"/>
</dbReference>
<dbReference type="GO" id="GO:0016772">
    <property type="term" value="F:transferase activity, transferring phosphorus-containing groups"/>
    <property type="evidence" value="ECO:0007669"/>
    <property type="project" value="InterPro"/>
</dbReference>
<comment type="caution">
    <text evidence="5">The sequence shown here is derived from an EMBL/GenBank/DDBJ whole genome shotgun (WGS) entry which is preliminary data.</text>
</comment>